<evidence type="ECO:0000256" key="10">
    <source>
        <dbReference type="ARBA" id="ARBA00022723"/>
    </source>
</evidence>
<keyword evidence="8 14" id="KW-0963">Cytoplasm</keyword>
<feature type="domain" description="RNase H type-2" evidence="17">
    <location>
        <begin position="15"/>
        <end position="207"/>
    </location>
</feature>
<comment type="subcellular location">
    <subcellularLocation>
        <location evidence="4 14">Cytoplasm</location>
    </subcellularLocation>
</comment>
<evidence type="ECO:0000256" key="5">
    <source>
        <dbReference type="ARBA" id="ARBA00007383"/>
    </source>
</evidence>
<dbReference type="InterPro" id="IPR024567">
    <property type="entry name" value="RNase_HII/HIII_dom"/>
</dbReference>
<keyword evidence="12 14" id="KW-0378">Hydrolase</keyword>
<dbReference type="HAMAP" id="MF_00052_B">
    <property type="entry name" value="RNase_HII_B"/>
    <property type="match status" value="1"/>
</dbReference>
<feature type="binding site" evidence="14 15">
    <location>
        <position position="21"/>
    </location>
    <ligand>
        <name>a divalent metal cation</name>
        <dbReference type="ChEBI" id="CHEBI:60240"/>
    </ligand>
</feature>
<keyword evidence="9 14" id="KW-0540">Nuclease</keyword>
<evidence type="ECO:0000313" key="18">
    <source>
        <dbReference type="EMBL" id="MBP0466817.1"/>
    </source>
</evidence>
<evidence type="ECO:0000256" key="11">
    <source>
        <dbReference type="ARBA" id="ARBA00022759"/>
    </source>
</evidence>
<dbReference type="InterPro" id="IPR001352">
    <property type="entry name" value="RNase_HII/HIII"/>
</dbReference>
<evidence type="ECO:0000256" key="14">
    <source>
        <dbReference type="HAMAP-Rule" id="MF_00052"/>
    </source>
</evidence>
<comment type="catalytic activity">
    <reaction evidence="1 14 15 16">
        <text>Endonucleolytic cleavage to 5'-phosphomonoester.</text>
        <dbReference type="EC" id="3.1.26.4"/>
    </reaction>
</comment>
<evidence type="ECO:0000256" key="13">
    <source>
        <dbReference type="ARBA" id="ARBA00023211"/>
    </source>
</evidence>
<comment type="caution">
    <text evidence="18">The sequence shown here is derived from an EMBL/GenBank/DDBJ whole genome shotgun (WGS) entry which is preliminary data.</text>
</comment>
<evidence type="ECO:0000256" key="8">
    <source>
        <dbReference type="ARBA" id="ARBA00022490"/>
    </source>
</evidence>
<keyword evidence="10 14" id="KW-0479">Metal-binding</keyword>
<evidence type="ECO:0000256" key="9">
    <source>
        <dbReference type="ARBA" id="ARBA00022722"/>
    </source>
</evidence>
<gene>
    <name evidence="14" type="primary">rnhB</name>
    <name evidence="18" type="ORF">J5Y09_23010</name>
</gene>
<dbReference type="SUPFAM" id="SSF53098">
    <property type="entry name" value="Ribonuclease H-like"/>
    <property type="match status" value="1"/>
</dbReference>
<dbReference type="Gene3D" id="3.30.420.10">
    <property type="entry name" value="Ribonuclease H-like superfamily/Ribonuclease H"/>
    <property type="match status" value="1"/>
</dbReference>
<comment type="cofactor">
    <cofactor evidence="2">
        <name>Mg(2+)</name>
        <dbReference type="ChEBI" id="CHEBI:18420"/>
    </cofactor>
</comment>
<reference evidence="18 19" key="1">
    <citation type="submission" date="2021-03" db="EMBL/GenBank/DDBJ databases">
        <authorList>
            <person name="So Y."/>
        </authorList>
    </citation>
    <scope>NUCLEOTIDE SEQUENCE [LARGE SCALE GENOMIC DNA]</scope>
    <source>
        <strain evidence="18 19">PWR1</strain>
    </source>
</reference>
<evidence type="ECO:0000256" key="3">
    <source>
        <dbReference type="ARBA" id="ARBA00004065"/>
    </source>
</evidence>
<evidence type="ECO:0000313" key="19">
    <source>
        <dbReference type="Proteomes" id="UP000680815"/>
    </source>
</evidence>
<dbReference type="Proteomes" id="UP000680815">
    <property type="component" value="Unassembled WGS sequence"/>
</dbReference>
<evidence type="ECO:0000256" key="6">
    <source>
        <dbReference type="ARBA" id="ARBA00012180"/>
    </source>
</evidence>
<name>A0ABS4AZM1_9PROT</name>
<accession>A0ABS4AZM1</accession>
<evidence type="ECO:0000256" key="16">
    <source>
        <dbReference type="RuleBase" id="RU003515"/>
    </source>
</evidence>
<keyword evidence="11 14" id="KW-0255">Endonuclease</keyword>
<comment type="function">
    <text evidence="3 14 16">Endonuclease that specifically degrades the RNA of RNA-DNA hybrids.</text>
</comment>
<evidence type="ECO:0000256" key="1">
    <source>
        <dbReference type="ARBA" id="ARBA00000077"/>
    </source>
</evidence>
<dbReference type="InterPro" id="IPR012337">
    <property type="entry name" value="RNaseH-like_sf"/>
</dbReference>
<keyword evidence="19" id="KW-1185">Reference proteome</keyword>
<evidence type="ECO:0000259" key="17">
    <source>
        <dbReference type="PROSITE" id="PS51975"/>
    </source>
</evidence>
<dbReference type="PANTHER" id="PTHR10954:SF18">
    <property type="entry name" value="RIBONUCLEASE HII"/>
    <property type="match status" value="1"/>
</dbReference>
<dbReference type="RefSeq" id="WP_209354204.1">
    <property type="nucleotide sequence ID" value="NZ_JAGIYZ010000038.1"/>
</dbReference>
<dbReference type="PROSITE" id="PS51975">
    <property type="entry name" value="RNASE_H_2"/>
    <property type="match status" value="1"/>
</dbReference>
<comment type="cofactor">
    <cofactor evidence="14 15">
        <name>Mn(2+)</name>
        <dbReference type="ChEBI" id="CHEBI:29035"/>
    </cofactor>
    <cofactor evidence="14 15">
        <name>Mg(2+)</name>
        <dbReference type="ChEBI" id="CHEBI:18420"/>
    </cofactor>
    <text evidence="14 15">Manganese or magnesium. Binds 1 divalent metal ion per monomer in the absence of substrate. May bind a second metal ion after substrate binding.</text>
</comment>
<dbReference type="PANTHER" id="PTHR10954">
    <property type="entry name" value="RIBONUCLEASE H2 SUBUNIT A"/>
    <property type="match status" value="1"/>
</dbReference>
<organism evidence="18 19">
    <name type="scientific">Roseomonas nitratireducens</name>
    <dbReference type="NCBI Taxonomy" id="2820810"/>
    <lineage>
        <taxon>Bacteria</taxon>
        <taxon>Pseudomonadati</taxon>
        <taxon>Pseudomonadota</taxon>
        <taxon>Alphaproteobacteria</taxon>
        <taxon>Acetobacterales</taxon>
        <taxon>Roseomonadaceae</taxon>
        <taxon>Roseomonas</taxon>
    </lineage>
</organism>
<dbReference type="NCBIfam" id="NF000595">
    <property type="entry name" value="PRK00015.1-3"/>
    <property type="match status" value="1"/>
</dbReference>
<dbReference type="GO" id="GO:0004523">
    <property type="term" value="F:RNA-DNA hybrid ribonuclease activity"/>
    <property type="evidence" value="ECO:0007669"/>
    <property type="project" value="UniProtKB-EC"/>
</dbReference>
<evidence type="ECO:0000256" key="12">
    <source>
        <dbReference type="ARBA" id="ARBA00022801"/>
    </source>
</evidence>
<feature type="binding site" evidence="14 15">
    <location>
        <position position="22"/>
    </location>
    <ligand>
        <name>a divalent metal cation</name>
        <dbReference type="ChEBI" id="CHEBI:60240"/>
    </ligand>
</feature>
<dbReference type="InterPro" id="IPR036397">
    <property type="entry name" value="RNaseH_sf"/>
</dbReference>
<dbReference type="EC" id="3.1.26.4" evidence="6 14"/>
<proteinExistence type="inferred from homology"/>
<protein>
    <recommendedName>
        <fullName evidence="7 14">Ribonuclease HII</fullName>
        <shortName evidence="14">RNase HII</shortName>
        <ecNumber evidence="6 14">3.1.26.4</ecNumber>
    </recommendedName>
</protein>
<dbReference type="EMBL" id="JAGIYZ010000038">
    <property type="protein sequence ID" value="MBP0466817.1"/>
    <property type="molecule type" value="Genomic_DNA"/>
</dbReference>
<keyword evidence="13 14" id="KW-0464">Manganese</keyword>
<comment type="similarity">
    <text evidence="5 14 16">Belongs to the RNase HII family.</text>
</comment>
<sequence>MARQGPDLSLEAGHGRVAGVDEAGRGPLAGPVVAAALVFVAAPDASLAALIDDSKKLTPVRRDAAFGALRAAAREGVLAFGIGAASAAEIGALNILRATHLAMRRAILRLPLRPDLALVDGNSAPPLPCPVRCVVGGDARSLSIAAASILAKVVRDRAMARLDPRWPAYGFARHSGYPTAAHLAALAEHGPSPHHRRGFRPVDDLFG</sequence>
<evidence type="ECO:0000256" key="2">
    <source>
        <dbReference type="ARBA" id="ARBA00001946"/>
    </source>
</evidence>
<evidence type="ECO:0000256" key="7">
    <source>
        <dbReference type="ARBA" id="ARBA00019179"/>
    </source>
</evidence>
<feature type="binding site" evidence="14 15">
    <location>
        <position position="120"/>
    </location>
    <ligand>
        <name>a divalent metal cation</name>
        <dbReference type="ChEBI" id="CHEBI:60240"/>
    </ligand>
</feature>
<dbReference type="Pfam" id="PF01351">
    <property type="entry name" value="RNase_HII"/>
    <property type="match status" value="1"/>
</dbReference>
<evidence type="ECO:0000256" key="15">
    <source>
        <dbReference type="PROSITE-ProRule" id="PRU01319"/>
    </source>
</evidence>
<dbReference type="CDD" id="cd07182">
    <property type="entry name" value="RNase_HII_bacteria_HII_like"/>
    <property type="match status" value="1"/>
</dbReference>
<evidence type="ECO:0000256" key="4">
    <source>
        <dbReference type="ARBA" id="ARBA00004496"/>
    </source>
</evidence>
<dbReference type="InterPro" id="IPR022898">
    <property type="entry name" value="RNase_HII"/>
</dbReference>